<sequence length="219" mass="24815">MNLLKADCTKHLSHRSADVQTRTMADDRVTVFFDLETTGLDTSVCDIIQIAAISGEKVFNVYTIPSLPLTDSATRVTGFSVSSSELLCRGIPMETTPLVEALTSFISFLRSFEHPVLLAAHNARRFDAPVLTRVLQQYFLLQEFQQVVSGFVDTYLLSKNLYRNLRSYSQEAMVQHFLGKTYNAHNAVEDARMLQELCKSWQPSKGSILRCTFRAMRLY</sequence>
<dbReference type="InterPro" id="IPR013520">
    <property type="entry name" value="Ribonucl_H"/>
</dbReference>
<dbReference type="GeneID" id="114451650"/>
<proteinExistence type="inferred from homology"/>
<name>A0A6P7KA04_9TELE</name>
<dbReference type="GO" id="GO:0006308">
    <property type="term" value="P:DNA catabolic process"/>
    <property type="evidence" value="ECO:0007669"/>
    <property type="project" value="TreeGrafter"/>
</dbReference>
<dbReference type="RefSeq" id="XP_028286234.1">
    <property type="nucleotide sequence ID" value="XM_028430433.1"/>
</dbReference>
<dbReference type="InterPro" id="IPR012337">
    <property type="entry name" value="RNaseH-like_sf"/>
</dbReference>
<keyword evidence="11" id="KW-1185">Reference proteome</keyword>
<comment type="cofactor">
    <cofactor evidence="2">
        <name>Mg(2+)</name>
        <dbReference type="ChEBI" id="CHEBI:18420"/>
    </cofactor>
</comment>
<feature type="domain" description="Exonuclease" evidence="10">
    <location>
        <begin position="29"/>
        <end position="207"/>
    </location>
</feature>
<evidence type="ECO:0000259" key="10">
    <source>
        <dbReference type="SMART" id="SM00479"/>
    </source>
</evidence>
<dbReference type="Gene3D" id="3.30.420.10">
    <property type="entry name" value="Ribonuclease H-like superfamily/Ribonuclease H"/>
    <property type="match status" value="1"/>
</dbReference>
<comment type="similarity">
    <text evidence="9">Belongs to the exonuclease superfamily. TREX family.</text>
</comment>
<evidence type="ECO:0000256" key="8">
    <source>
        <dbReference type="ARBA" id="ARBA00022842"/>
    </source>
</evidence>
<reference evidence="12" key="1">
    <citation type="submission" date="2025-08" db="UniProtKB">
        <authorList>
            <consortium name="RefSeq"/>
        </authorList>
    </citation>
    <scope>IDENTIFICATION</scope>
</reference>
<comment type="catalytic activity">
    <reaction evidence="1">
        <text>Exonucleolytic cleavage in the 3'- to 5'-direction to yield nucleoside 5'-phosphates.</text>
        <dbReference type="EC" id="3.1.11.2"/>
    </reaction>
</comment>
<accession>A0A6P7KA04</accession>
<dbReference type="CDD" id="cd06127">
    <property type="entry name" value="DEDDh"/>
    <property type="match status" value="1"/>
</dbReference>
<evidence type="ECO:0000256" key="6">
    <source>
        <dbReference type="ARBA" id="ARBA00022801"/>
    </source>
</evidence>
<dbReference type="GO" id="GO:0005737">
    <property type="term" value="C:cytoplasm"/>
    <property type="evidence" value="ECO:0007669"/>
    <property type="project" value="TreeGrafter"/>
</dbReference>
<organism evidence="11 12">
    <name type="scientific">Parambassis ranga</name>
    <name type="common">Indian glassy fish</name>
    <dbReference type="NCBI Taxonomy" id="210632"/>
    <lineage>
        <taxon>Eukaryota</taxon>
        <taxon>Metazoa</taxon>
        <taxon>Chordata</taxon>
        <taxon>Craniata</taxon>
        <taxon>Vertebrata</taxon>
        <taxon>Euteleostomi</taxon>
        <taxon>Actinopterygii</taxon>
        <taxon>Neopterygii</taxon>
        <taxon>Teleostei</taxon>
        <taxon>Neoteleostei</taxon>
        <taxon>Acanthomorphata</taxon>
        <taxon>Ovalentaria</taxon>
        <taxon>Ambassidae</taxon>
        <taxon>Parambassis</taxon>
    </lineage>
</organism>
<dbReference type="GO" id="GO:0008311">
    <property type="term" value="F:double-stranded DNA 3'-5' DNA exonuclease activity"/>
    <property type="evidence" value="ECO:0007669"/>
    <property type="project" value="UniProtKB-EC"/>
</dbReference>
<evidence type="ECO:0000256" key="2">
    <source>
        <dbReference type="ARBA" id="ARBA00001946"/>
    </source>
</evidence>
<evidence type="ECO:0000256" key="3">
    <source>
        <dbReference type="ARBA" id="ARBA00012115"/>
    </source>
</evidence>
<dbReference type="GO" id="GO:0003676">
    <property type="term" value="F:nucleic acid binding"/>
    <property type="evidence" value="ECO:0007669"/>
    <property type="project" value="InterPro"/>
</dbReference>
<dbReference type="CTD" id="100005742"/>
<dbReference type="PANTHER" id="PTHR13058">
    <property type="entry name" value="THREE PRIME REPAIR EXONUCLEASE 1, 2"/>
    <property type="match status" value="1"/>
</dbReference>
<evidence type="ECO:0000313" key="11">
    <source>
        <dbReference type="Proteomes" id="UP000515145"/>
    </source>
</evidence>
<dbReference type="FunFam" id="3.30.420.10:FF:000247">
    <property type="entry name" value="Si:ch1073-296i8.2"/>
    <property type="match status" value="1"/>
</dbReference>
<evidence type="ECO:0000256" key="7">
    <source>
        <dbReference type="ARBA" id="ARBA00022839"/>
    </source>
</evidence>
<keyword evidence="4" id="KW-0540">Nuclease</keyword>
<dbReference type="AlphaFoldDB" id="A0A6P7KA04"/>
<gene>
    <name evidence="12" type="primary">plex9.2</name>
</gene>
<dbReference type="GO" id="GO:0046872">
    <property type="term" value="F:metal ion binding"/>
    <property type="evidence" value="ECO:0007669"/>
    <property type="project" value="UniProtKB-KW"/>
</dbReference>
<dbReference type="SUPFAM" id="SSF53098">
    <property type="entry name" value="Ribonuclease H-like"/>
    <property type="match status" value="1"/>
</dbReference>
<evidence type="ECO:0000313" key="12">
    <source>
        <dbReference type="RefSeq" id="XP_028286234.1"/>
    </source>
</evidence>
<keyword evidence="7 12" id="KW-0269">Exonuclease</keyword>
<dbReference type="EC" id="3.1.11.2" evidence="3"/>
<evidence type="ECO:0000256" key="1">
    <source>
        <dbReference type="ARBA" id="ARBA00000493"/>
    </source>
</evidence>
<evidence type="ECO:0000256" key="9">
    <source>
        <dbReference type="ARBA" id="ARBA00025769"/>
    </source>
</evidence>
<evidence type="ECO:0000256" key="5">
    <source>
        <dbReference type="ARBA" id="ARBA00022723"/>
    </source>
</evidence>
<dbReference type="PANTHER" id="PTHR13058:SF22">
    <property type="entry name" value="EXODEOXYRIBONUCLEASE III"/>
    <property type="match status" value="1"/>
</dbReference>
<keyword evidence="6" id="KW-0378">Hydrolase</keyword>
<dbReference type="InterPro" id="IPR040393">
    <property type="entry name" value="TREX1/2"/>
</dbReference>
<keyword evidence="5" id="KW-0479">Metal-binding</keyword>
<protein>
    <recommendedName>
        <fullName evidence="3">exodeoxyribonuclease III</fullName>
        <ecNumber evidence="3">3.1.11.2</ecNumber>
    </recommendedName>
</protein>
<dbReference type="Proteomes" id="UP000515145">
    <property type="component" value="Chromosome 19"/>
</dbReference>
<evidence type="ECO:0000256" key="4">
    <source>
        <dbReference type="ARBA" id="ARBA00022722"/>
    </source>
</evidence>
<keyword evidence="8" id="KW-0460">Magnesium</keyword>
<dbReference type="InterPro" id="IPR036397">
    <property type="entry name" value="RNaseH_sf"/>
</dbReference>
<dbReference type="SMART" id="SM00479">
    <property type="entry name" value="EXOIII"/>
    <property type="match status" value="1"/>
</dbReference>
<dbReference type="Pfam" id="PF00929">
    <property type="entry name" value="RNase_T"/>
    <property type="match status" value="1"/>
</dbReference>